<dbReference type="InterPro" id="IPR000535">
    <property type="entry name" value="MSP_dom"/>
</dbReference>
<evidence type="ECO:0000259" key="2">
    <source>
        <dbReference type="PROSITE" id="PS50202"/>
    </source>
</evidence>
<protein>
    <recommendedName>
        <fullName evidence="1">Major sperm protein</fullName>
    </recommendedName>
</protein>
<keyword evidence="1" id="KW-0963">Cytoplasm</keyword>
<organism evidence="3 4">
    <name type="scientific">Haemonchus contortus</name>
    <name type="common">Barber pole worm</name>
    <dbReference type="NCBI Taxonomy" id="6289"/>
    <lineage>
        <taxon>Eukaryota</taxon>
        <taxon>Metazoa</taxon>
        <taxon>Ecdysozoa</taxon>
        <taxon>Nematoda</taxon>
        <taxon>Chromadorea</taxon>
        <taxon>Rhabditida</taxon>
        <taxon>Rhabditina</taxon>
        <taxon>Rhabditomorpha</taxon>
        <taxon>Strongyloidea</taxon>
        <taxon>Trichostrongylidae</taxon>
        <taxon>Haemonchus</taxon>
    </lineage>
</organism>
<evidence type="ECO:0000256" key="1">
    <source>
        <dbReference type="RuleBase" id="RU003425"/>
    </source>
</evidence>
<dbReference type="Gene3D" id="2.60.40.10">
    <property type="entry name" value="Immunoglobulins"/>
    <property type="match status" value="1"/>
</dbReference>
<dbReference type="PANTHER" id="PTHR22947">
    <property type="entry name" value="MAJOR SPERM PROTEIN"/>
    <property type="match status" value="1"/>
</dbReference>
<dbReference type="InterPro" id="IPR008962">
    <property type="entry name" value="PapD-like_sf"/>
</dbReference>
<dbReference type="PANTHER" id="PTHR22947:SF15">
    <property type="entry name" value="MAJOR SPERM PROTEIN"/>
    <property type="match status" value="1"/>
</dbReference>
<dbReference type="InterPro" id="IPR013783">
    <property type="entry name" value="Ig-like_fold"/>
</dbReference>
<dbReference type="Proteomes" id="UP000025227">
    <property type="component" value="Unplaced"/>
</dbReference>
<dbReference type="OMA" id="IEMGQCK"/>
<accession>A0A7I4XZM9</accession>
<reference evidence="4" key="1">
    <citation type="submission" date="2020-12" db="UniProtKB">
        <authorList>
            <consortium name="WormBaseParasite"/>
        </authorList>
    </citation>
    <scope>IDENTIFICATION</scope>
    <source>
        <strain evidence="4">MHco3</strain>
    </source>
</reference>
<evidence type="ECO:0000313" key="4">
    <source>
        <dbReference type="WBParaSite" id="HCON_00025245-00001"/>
    </source>
</evidence>
<sequence>MSRDNGNVGKSNQSSVNPDQVLSVDPEVALFTPAGGKSEHMLVNLSDKHLAVKVRCSNNALYRVRPVYQVVETGQCKSLIVTRLIGPPSLDRLTIQYLPTTDINCNLIDFFKDAMKKGVKIDALRIILKMKEEDNFSKDATYL</sequence>
<evidence type="ECO:0000313" key="3">
    <source>
        <dbReference type="Proteomes" id="UP000025227"/>
    </source>
</evidence>
<keyword evidence="3" id="KW-1185">Reference proteome</keyword>
<dbReference type="AlphaFoldDB" id="A0A7I4XZM9"/>
<dbReference type="Pfam" id="PF00635">
    <property type="entry name" value="Motile_Sperm"/>
    <property type="match status" value="1"/>
</dbReference>
<dbReference type="WBParaSite" id="HCON_00025245-00001">
    <property type="protein sequence ID" value="HCON_00025245-00001"/>
    <property type="gene ID" value="HCON_00025245"/>
</dbReference>
<dbReference type="InterPro" id="IPR051774">
    <property type="entry name" value="Sperm-specific_class_P"/>
</dbReference>
<keyword evidence="1" id="KW-0206">Cytoskeleton</keyword>
<dbReference type="SUPFAM" id="SSF49354">
    <property type="entry name" value="PapD-like"/>
    <property type="match status" value="1"/>
</dbReference>
<dbReference type="OrthoDB" id="5822639at2759"/>
<feature type="domain" description="MSP" evidence="2">
    <location>
        <begin position="21"/>
        <end position="129"/>
    </location>
</feature>
<comment type="function">
    <text evidence="1">Central component in molecular interactions underlying sperm crawling. Forms an extensive filament system that extends from sperm villipoda, along the leading edge of the pseudopod.</text>
</comment>
<dbReference type="PROSITE" id="PS50202">
    <property type="entry name" value="MSP"/>
    <property type="match status" value="1"/>
</dbReference>
<name>A0A7I4XZM9_HAECO</name>
<proteinExistence type="predicted"/>